<sequence length="259" mass="27191">MRFNAACVVLAAAAPAVLAAPTNAIYDKAYDFSSDLEDFYSRVSDHIKDLANHISSTGCDLSKVSLPSAASSLPTPSGTLKYVAIGRGTQNYSCADSTADTKPTQLGALATLYDASCVAANYDDLLNAVSKIVLNYDIPSSSSGTPFPPANLDMLGHHYFGDSTTPIFNLDTTAERQFGIAISKKNATMDAPTGSVAGQGNSGNGAVPWLYLNTIAGTVGNYTHVYRVNTAGGAAPNTCQGQSAQFQVQYSAQYFFYAD</sequence>
<organism evidence="2 3">
    <name type="scientific">Talaromyces proteolyticus</name>
    <dbReference type="NCBI Taxonomy" id="1131652"/>
    <lineage>
        <taxon>Eukaryota</taxon>
        <taxon>Fungi</taxon>
        <taxon>Dikarya</taxon>
        <taxon>Ascomycota</taxon>
        <taxon>Pezizomycotina</taxon>
        <taxon>Eurotiomycetes</taxon>
        <taxon>Eurotiomycetidae</taxon>
        <taxon>Eurotiales</taxon>
        <taxon>Trichocomaceae</taxon>
        <taxon>Talaromyces</taxon>
        <taxon>Talaromyces sect. Bacilispori</taxon>
    </lineage>
</organism>
<dbReference type="InterPro" id="IPR021851">
    <property type="entry name" value="DUF3455"/>
</dbReference>
<proteinExistence type="predicted"/>
<dbReference type="EMBL" id="JAJTJA010000005">
    <property type="protein sequence ID" value="KAH8699020.1"/>
    <property type="molecule type" value="Genomic_DNA"/>
</dbReference>
<dbReference type="Proteomes" id="UP001201262">
    <property type="component" value="Unassembled WGS sequence"/>
</dbReference>
<dbReference type="AlphaFoldDB" id="A0AAD4KRW0"/>
<dbReference type="PANTHER" id="PTHR35567">
    <property type="entry name" value="MALATE DEHYDROGENASE (AFU_ORTHOLOGUE AFUA_2G13800)"/>
    <property type="match status" value="1"/>
</dbReference>
<evidence type="ECO:0000313" key="2">
    <source>
        <dbReference type="EMBL" id="KAH8699020.1"/>
    </source>
</evidence>
<name>A0AAD4KRW0_9EURO</name>
<gene>
    <name evidence="2" type="ORF">BGW36DRAFT_406866</name>
</gene>
<comment type="caution">
    <text evidence="2">The sequence shown here is derived from an EMBL/GenBank/DDBJ whole genome shotgun (WGS) entry which is preliminary data.</text>
</comment>
<dbReference type="Pfam" id="PF11693">
    <property type="entry name" value="DUF2990"/>
    <property type="match status" value="1"/>
</dbReference>
<dbReference type="Pfam" id="PF11937">
    <property type="entry name" value="DUF3455"/>
    <property type="match status" value="1"/>
</dbReference>
<evidence type="ECO:0000256" key="1">
    <source>
        <dbReference type="SAM" id="SignalP"/>
    </source>
</evidence>
<dbReference type="InterPro" id="IPR021706">
    <property type="entry name" value="DUF2990"/>
</dbReference>
<feature type="chain" id="PRO_5041973287" evidence="1">
    <location>
        <begin position="20"/>
        <end position="259"/>
    </location>
</feature>
<keyword evidence="3" id="KW-1185">Reference proteome</keyword>
<keyword evidence="1" id="KW-0732">Signal</keyword>
<dbReference type="GeneID" id="70249302"/>
<dbReference type="RefSeq" id="XP_046073484.1">
    <property type="nucleotide sequence ID" value="XM_046219015.1"/>
</dbReference>
<feature type="signal peptide" evidence="1">
    <location>
        <begin position="1"/>
        <end position="19"/>
    </location>
</feature>
<evidence type="ECO:0000313" key="3">
    <source>
        <dbReference type="Proteomes" id="UP001201262"/>
    </source>
</evidence>
<accession>A0AAD4KRW0</accession>
<dbReference type="PANTHER" id="PTHR35567:SF1">
    <property type="entry name" value="CONSERVED FUNGAL PROTEIN (AFU_ORTHOLOGUE AFUA_1G14230)"/>
    <property type="match status" value="1"/>
</dbReference>
<protein>
    <submittedName>
        <fullName evidence="2">Uncharacterized protein</fullName>
    </submittedName>
</protein>
<reference evidence="2" key="1">
    <citation type="submission" date="2021-12" db="EMBL/GenBank/DDBJ databases">
        <title>Convergent genome expansion in fungi linked to evolution of root-endophyte symbiosis.</title>
        <authorList>
            <consortium name="DOE Joint Genome Institute"/>
            <person name="Ke Y.-H."/>
            <person name="Bonito G."/>
            <person name="Liao H.-L."/>
            <person name="Looney B."/>
            <person name="Rojas-Flechas A."/>
            <person name="Nash J."/>
            <person name="Hameed K."/>
            <person name="Schadt C."/>
            <person name="Martin F."/>
            <person name="Crous P.W."/>
            <person name="Miettinen O."/>
            <person name="Magnuson J.K."/>
            <person name="Labbe J."/>
            <person name="Jacobson D."/>
            <person name="Doktycz M.J."/>
            <person name="Veneault-Fourrey C."/>
            <person name="Kuo A."/>
            <person name="Mondo S."/>
            <person name="Calhoun S."/>
            <person name="Riley R."/>
            <person name="Ohm R."/>
            <person name="LaButti K."/>
            <person name="Andreopoulos B."/>
            <person name="Pangilinan J."/>
            <person name="Nolan M."/>
            <person name="Tritt A."/>
            <person name="Clum A."/>
            <person name="Lipzen A."/>
            <person name="Daum C."/>
            <person name="Barry K."/>
            <person name="Grigoriev I.V."/>
            <person name="Vilgalys R."/>
        </authorList>
    </citation>
    <scope>NUCLEOTIDE SEQUENCE</scope>
    <source>
        <strain evidence="2">PMI_201</strain>
    </source>
</reference>